<dbReference type="OrthoDB" id="419432at2759"/>
<evidence type="ECO:0000313" key="4">
    <source>
        <dbReference type="Proteomes" id="UP000186698"/>
    </source>
</evidence>
<dbReference type="Bgee" id="432052">
    <property type="expression patterns" value="Expressed in ovary and 19 other cell types or tissues"/>
</dbReference>
<evidence type="ECO:0000259" key="3">
    <source>
        <dbReference type="Pfam" id="PF23788"/>
    </source>
</evidence>
<feature type="region of interest" description="Disordered" evidence="1">
    <location>
        <begin position="470"/>
        <end position="509"/>
    </location>
</feature>
<name>A0A1L8FEG7_XENLA</name>
<feature type="compositionally biased region" description="Acidic residues" evidence="1">
    <location>
        <begin position="487"/>
        <end position="501"/>
    </location>
</feature>
<dbReference type="PANTHER" id="PTHR15000">
    <property type="entry name" value="ERYTHROID DIFFERENTIATION-RELATED FACTOR 1"/>
    <property type="match status" value="1"/>
</dbReference>
<gene>
    <name evidence="5 6" type="primary">edrf1.S</name>
    <name evidence="5" type="synonym">c10orf137</name>
    <name evidence="5" type="synonym">edrf1</name>
</gene>
<dbReference type="AlphaFoldDB" id="A0A1L8FEG7"/>
<evidence type="ECO:0000313" key="5">
    <source>
        <dbReference type="RefSeq" id="XP_018082394.1"/>
    </source>
</evidence>
<dbReference type="CTD" id="432052"/>
<dbReference type="GO" id="GO:0045893">
    <property type="term" value="P:positive regulation of DNA-templated transcription"/>
    <property type="evidence" value="ECO:0000318"/>
    <property type="project" value="GO_Central"/>
</dbReference>
<dbReference type="Xenbase" id="XB-GENE-5867827">
    <property type="gene designation" value="edrf1.S"/>
</dbReference>
<dbReference type="Pfam" id="PF23723">
    <property type="entry name" value="TPR_EDRF1"/>
    <property type="match status" value="1"/>
</dbReference>
<dbReference type="InterPro" id="IPR056583">
    <property type="entry name" value="EDRF1_TPR"/>
</dbReference>
<dbReference type="AGR" id="Xenbase:XB-GENE-5867827"/>
<dbReference type="PANTHER" id="PTHR15000:SF1">
    <property type="entry name" value="ERYTHROID DIFFERENTIATION-RELATED FACTOR 1"/>
    <property type="match status" value="1"/>
</dbReference>
<dbReference type="Pfam" id="PF23788">
    <property type="entry name" value="EDRF1_N"/>
    <property type="match status" value="2"/>
</dbReference>
<dbReference type="InterPro" id="IPR056582">
    <property type="entry name" value="EDRF1_N"/>
</dbReference>
<accession>A0A1L8FEG7</accession>
<evidence type="ECO:0000313" key="6">
    <source>
        <dbReference type="Xenbase" id="XB-GENE-5867827"/>
    </source>
</evidence>
<feature type="domain" description="EDRF1 N-terminal" evidence="3">
    <location>
        <begin position="247"/>
        <end position="514"/>
    </location>
</feature>
<dbReference type="GeneID" id="432052"/>
<dbReference type="PaxDb" id="8355-A0A1L8FEG7"/>
<evidence type="ECO:0000256" key="1">
    <source>
        <dbReference type="SAM" id="MobiDB-lite"/>
    </source>
</evidence>
<dbReference type="OMA" id="AFLYCNM"/>
<dbReference type="Proteomes" id="UP000186698">
    <property type="component" value="Chromosome 7S"/>
</dbReference>
<reference evidence="5" key="1">
    <citation type="submission" date="2025-08" db="UniProtKB">
        <authorList>
            <consortium name="RefSeq"/>
        </authorList>
    </citation>
    <scope>IDENTIFICATION</scope>
    <source>
        <strain evidence="5">J_2021</strain>
        <tissue evidence="5">Erythrocytes</tissue>
    </source>
</reference>
<evidence type="ECO:0000259" key="2">
    <source>
        <dbReference type="Pfam" id="PF23723"/>
    </source>
</evidence>
<feature type="region of interest" description="Disordered" evidence="1">
    <location>
        <begin position="1"/>
        <end position="31"/>
    </location>
</feature>
<dbReference type="RefSeq" id="XP_018082394.1">
    <property type="nucleotide sequence ID" value="XM_018226905.2"/>
</dbReference>
<dbReference type="STRING" id="8355.A0A1L8FEG7"/>
<organism evidence="4 5">
    <name type="scientific">Xenopus laevis</name>
    <name type="common">African clawed frog</name>
    <dbReference type="NCBI Taxonomy" id="8355"/>
    <lineage>
        <taxon>Eukaryota</taxon>
        <taxon>Metazoa</taxon>
        <taxon>Chordata</taxon>
        <taxon>Craniata</taxon>
        <taxon>Vertebrata</taxon>
        <taxon>Euteleostomi</taxon>
        <taxon>Amphibia</taxon>
        <taxon>Batrachia</taxon>
        <taxon>Anura</taxon>
        <taxon>Pipoidea</taxon>
        <taxon>Pipidae</taxon>
        <taxon>Xenopodinae</taxon>
        <taxon>Xenopus</taxon>
        <taxon>Xenopus</taxon>
    </lineage>
</organism>
<feature type="domain" description="EDRF1 N-terminal" evidence="3">
    <location>
        <begin position="37"/>
        <end position="246"/>
    </location>
</feature>
<sequence length="1181" mass="133139">MDNEESAGCASPQNPSHSEENTEEPAEEFLLSLGGSEVKSRAIVKYSSAPPSTFARLQEKTDLKLPPANWLRENANLGPAIQSSSKSKPFSSFGMAYDFIDTVGKEVDVVADSENIKKLLKIPYSKSHVSMAVHRIGRTLLLDELDIQELFMRSSQTGDWTWLKEFYQRLMDQKWQRKKKSKEHWYQKAILSKFLYYSINGDDTAEPVPSAPNEPREAQDLGGQTSREHVAWPAPFETLSSVSDDGGASNQGLKNDFVRNILWTFEDIHMLVGSNMPIFGGGRYPAVSLRLRDNNKPINVLTGIDYWLDNLICNVPELVMCFHVNGIVQKYEMIKTEDIPNLENSNFSTTVIKDIAQNILSFLKSNCTKEGHTYWLFKASGSDIVKLYDLTTLCEETEDKYQNPFTMPVAILLYKVACNMMIKKTQNRKHYGTIRTLLLNCLKLVDKGRHPQIIASANYMLSELFQLDEPKKEESGDVPSNGNSDESYSEEEEEEMADSDETVSYNSTSEITEDSKAIAVIKSVRELSVPEKYKSTHQIRSSCTFPVCSDTEERCRLVLSYVLEGLKCVDSSVKKDGELPAADPSTPIPLKYEDDSADRPECVEKQMELFLHKMGLSENKCSSLFGIVPGAWQFKIKLQLILKASKAYYVLSDAAVSLQKYGRALRYIKLALQCHDAYSGLCTSIVPDVMLLLCQYLTLCGDVQLMLAQNASNRAAYYEEYSYQTRDDQEILHSLQRESSCQGFSWATDLINDLGCQLSVSCRCYESASEILTFTNPQIQNPEQSTQVLKRLGNIRNEIGVFYMNQAAALQSERLGNKSVSSAEQDLLQKSFSSFEKGISNFDSIKDLTNIALLLCNMGRLMRICAQAHSSSGTDVSRGEFSSDEAHYYNKAVEYYHNALKALDKRETHQAVWDSVYWELSTTYFTMATLLQDYAPLSRKAQEQIEKKVTEAMMKSLQYCDVDTVCARQPLCQYRAATIHHRLASMYHSCLRNQVGDEHLRKQHRGQADLHYSKAVKLFQFLKDAPCELLRVQLERVAFAEFQMSSQNSSAGKQKTLCGALDIMIKTRCALVVIHKELLSESDQGCAHGSVASEDSSANLGKEEILKLVNIFESRLSFLLLQFVKLLSASKKKNSVPEEEASLRTYKQVYSNLLRATTNTSATLSERLSLLIHLLDQLTPP</sequence>
<feature type="region of interest" description="Disordered" evidence="1">
    <location>
        <begin position="205"/>
        <end position="224"/>
    </location>
</feature>
<feature type="domain" description="EDRF1 TPR repeats region" evidence="2">
    <location>
        <begin position="788"/>
        <end position="1179"/>
    </location>
</feature>
<keyword evidence="4" id="KW-1185">Reference proteome</keyword>
<proteinExistence type="predicted"/>
<protein>
    <submittedName>
        <fullName evidence="5">Uncharacterized protein LOC432052 isoform X1</fullName>
    </submittedName>
</protein>